<feature type="binding site" evidence="5">
    <location>
        <position position="358"/>
    </location>
    <ligand>
        <name>Zn(2+)</name>
        <dbReference type="ChEBI" id="CHEBI:29105"/>
        <label>1</label>
    </ligand>
</feature>
<comment type="caution">
    <text evidence="8">The sequence shown here is derived from an EMBL/GenBank/DDBJ whole genome shotgun (WGS) entry which is preliminary data.</text>
</comment>
<keyword evidence="9" id="KW-1185">Reference proteome</keyword>
<dbReference type="CDD" id="cd00077">
    <property type="entry name" value="HDc"/>
    <property type="match status" value="1"/>
</dbReference>
<feature type="binding site" evidence="5">
    <location>
        <position position="396"/>
    </location>
    <ligand>
        <name>Zn(2+)</name>
        <dbReference type="ChEBI" id="CHEBI:29105"/>
        <label>2</label>
    </ligand>
</feature>
<accession>A0A6A0AD64</accession>
<dbReference type="InterPro" id="IPR003607">
    <property type="entry name" value="HD/PDEase_dom"/>
</dbReference>
<evidence type="ECO:0000259" key="7">
    <source>
        <dbReference type="PROSITE" id="PS51845"/>
    </source>
</evidence>
<dbReference type="Gene3D" id="1.10.1300.10">
    <property type="entry name" value="3'5'-cyclic nucleotide phosphodiesterase, catalytic domain"/>
    <property type="match status" value="1"/>
</dbReference>
<gene>
    <name evidence="8" type="ORF">HaLaN_29017</name>
</gene>
<dbReference type="InterPro" id="IPR023088">
    <property type="entry name" value="PDEase"/>
</dbReference>
<evidence type="ECO:0000256" key="6">
    <source>
        <dbReference type="SAM" id="MobiDB-lite"/>
    </source>
</evidence>
<keyword evidence="1 5" id="KW-0479">Metal-binding</keyword>
<evidence type="ECO:0000256" key="4">
    <source>
        <dbReference type="PIRSR" id="PIRSR623088-2"/>
    </source>
</evidence>
<dbReference type="Proteomes" id="UP000485058">
    <property type="component" value="Unassembled WGS sequence"/>
</dbReference>
<dbReference type="AlphaFoldDB" id="A0A6A0AD64"/>
<dbReference type="PROSITE" id="PS51845">
    <property type="entry name" value="PDEASE_I_2"/>
    <property type="match status" value="1"/>
</dbReference>
<evidence type="ECO:0000313" key="9">
    <source>
        <dbReference type="Proteomes" id="UP000485058"/>
    </source>
</evidence>
<feature type="binding site" evidence="5">
    <location>
        <position position="396"/>
    </location>
    <ligand>
        <name>Zn(2+)</name>
        <dbReference type="ChEBI" id="CHEBI:29105"/>
        <label>1</label>
    </ligand>
</feature>
<feature type="domain" description="PDEase" evidence="7">
    <location>
        <begin position="275"/>
        <end position="662"/>
    </location>
</feature>
<evidence type="ECO:0000256" key="3">
    <source>
        <dbReference type="PIRSR" id="PIRSR623088-1"/>
    </source>
</evidence>
<reference evidence="8 9" key="1">
    <citation type="submission" date="2020-02" db="EMBL/GenBank/DDBJ databases">
        <title>Draft genome sequence of Haematococcus lacustris strain NIES-144.</title>
        <authorList>
            <person name="Morimoto D."/>
            <person name="Nakagawa S."/>
            <person name="Yoshida T."/>
            <person name="Sawayama S."/>
        </authorList>
    </citation>
    <scope>NUCLEOTIDE SEQUENCE [LARGE SCALE GENOMIC DNA]</scope>
    <source>
        <strain evidence="8 9">NIES-144</strain>
    </source>
</reference>
<dbReference type="EMBL" id="BLLF01004767">
    <property type="protein sequence ID" value="GFH30211.1"/>
    <property type="molecule type" value="Genomic_DNA"/>
</dbReference>
<dbReference type="Pfam" id="PF00233">
    <property type="entry name" value="PDEase_I"/>
    <property type="match status" value="1"/>
</dbReference>
<feature type="active site" description="Proton donor" evidence="3">
    <location>
        <position position="354"/>
    </location>
</feature>
<proteinExistence type="predicted"/>
<feature type="binding site" evidence="5">
    <location>
        <position position="538"/>
    </location>
    <ligand>
        <name>Zn(2+)</name>
        <dbReference type="ChEBI" id="CHEBI:29105"/>
        <label>1</label>
    </ligand>
</feature>
<feature type="compositionally biased region" description="Low complexity" evidence="6">
    <location>
        <begin position="484"/>
        <end position="496"/>
    </location>
</feature>
<sequence>MLQVVEDVLSDKPADVAKNEVREALVAQLMGRRPQSEVDVHIGCVGESSTGLNADPMQDELDKVDEVPNVPCEHPGSSENPAPAVRASNTVIAVEQPGAADVAPALQASSNAEAQGQPHAASPLNPKALTPAEPQFMLKLRPMPSGGGCRPDKAQPAMLSFHTASSTLSAQYHSTGNVHRAALEHSLAEQPATLAVVGELVGRELDRIAPPTLTTMLRRIMAQHLPELQPPGSGIALLAAATQLQLSSQQGGSNGDILLNAKSGHRGQDWKTGSTYNLLQPAPMREVEACLNTAHCWEFDAFQLTALTAGRPLSVLAYWLLQKTGLVSTMRLDPAKLVRWLCHIEAGYCANAYHNRSHAADVVQTLHLLLTQGGLAPGYADPLTRLAAYLAAVCHDYQHLGRTNDWLIETRDELALRYNDRSPMENHHLAAAFSLLKDSELNFLAALPKASWERLRKLMVELVLGTDMKQHFSIIGAFNALHRSSSSGSHESTRVSAAGTQESLPSCGKASSSTVGELQPVSEQDKLLSLQMAMKCSDLGHLAAPLPVHLAWVARLEAEFFAQGDAERAQGLAISPLCDRTKQGITKSQVGFFGECHAALGGCSVWMRWLGTVCNLAAWPLAADFVALPLFKNFTSRFTAAKPLLNGVLRNYAHWQAQAADS</sequence>
<evidence type="ECO:0000256" key="1">
    <source>
        <dbReference type="ARBA" id="ARBA00022723"/>
    </source>
</evidence>
<dbReference type="GO" id="GO:0007165">
    <property type="term" value="P:signal transduction"/>
    <property type="evidence" value="ECO:0007669"/>
    <property type="project" value="InterPro"/>
</dbReference>
<evidence type="ECO:0000256" key="5">
    <source>
        <dbReference type="PIRSR" id="PIRSR623088-3"/>
    </source>
</evidence>
<evidence type="ECO:0000256" key="2">
    <source>
        <dbReference type="ARBA" id="ARBA00022801"/>
    </source>
</evidence>
<evidence type="ECO:0000313" key="8">
    <source>
        <dbReference type="EMBL" id="GFH30211.1"/>
    </source>
</evidence>
<keyword evidence="2" id="KW-0378">Hydrolase</keyword>
<organism evidence="8 9">
    <name type="scientific">Haematococcus lacustris</name>
    <name type="common">Green alga</name>
    <name type="synonym">Haematococcus pluvialis</name>
    <dbReference type="NCBI Taxonomy" id="44745"/>
    <lineage>
        <taxon>Eukaryota</taxon>
        <taxon>Viridiplantae</taxon>
        <taxon>Chlorophyta</taxon>
        <taxon>core chlorophytes</taxon>
        <taxon>Chlorophyceae</taxon>
        <taxon>CS clade</taxon>
        <taxon>Chlamydomonadales</taxon>
        <taxon>Haematococcaceae</taxon>
        <taxon>Haematococcus</taxon>
    </lineage>
</organism>
<feature type="binding site" evidence="4">
    <location>
        <position position="538"/>
    </location>
    <ligand>
        <name>AMP</name>
        <dbReference type="ChEBI" id="CHEBI:456215"/>
    </ligand>
</feature>
<dbReference type="PRINTS" id="PR00387">
    <property type="entry name" value="PDIESTERASE1"/>
</dbReference>
<dbReference type="GO" id="GO:0004114">
    <property type="term" value="F:3',5'-cyclic-nucleotide phosphodiesterase activity"/>
    <property type="evidence" value="ECO:0007669"/>
    <property type="project" value="InterPro"/>
</dbReference>
<feature type="binding site" evidence="4">
    <location>
        <position position="589"/>
    </location>
    <ligand>
        <name>AMP</name>
        <dbReference type="ChEBI" id="CHEBI:456215"/>
    </ligand>
</feature>
<protein>
    <submittedName>
        <fullName evidence="8">Phosphodiesterase</fullName>
    </submittedName>
</protein>
<feature type="binding site" evidence="5">
    <location>
        <position position="395"/>
    </location>
    <ligand>
        <name>Zn(2+)</name>
        <dbReference type="ChEBI" id="CHEBI:29105"/>
        <label>1</label>
    </ligand>
</feature>
<dbReference type="InterPro" id="IPR036971">
    <property type="entry name" value="PDEase_catalytic_dom_sf"/>
</dbReference>
<feature type="region of interest" description="Disordered" evidence="6">
    <location>
        <begin position="109"/>
        <end position="129"/>
    </location>
</feature>
<feature type="region of interest" description="Disordered" evidence="6">
    <location>
        <begin position="483"/>
        <end position="518"/>
    </location>
</feature>
<feature type="binding site" evidence="4">
    <location>
        <begin position="354"/>
        <end position="358"/>
    </location>
    <ligand>
        <name>AMP</name>
        <dbReference type="ChEBI" id="CHEBI:456215"/>
    </ligand>
</feature>
<dbReference type="SUPFAM" id="SSF109604">
    <property type="entry name" value="HD-domain/PDEase-like"/>
    <property type="match status" value="1"/>
</dbReference>
<dbReference type="InterPro" id="IPR002073">
    <property type="entry name" value="PDEase_catalytic_dom"/>
</dbReference>
<feature type="compositionally biased region" description="Polar residues" evidence="6">
    <location>
        <begin position="498"/>
        <end position="516"/>
    </location>
</feature>
<name>A0A6A0AD64_HAELA</name>
<dbReference type="PANTHER" id="PTHR11347">
    <property type="entry name" value="CYCLIC NUCLEOTIDE PHOSPHODIESTERASE"/>
    <property type="match status" value="1"/>
</dbReference>
<feature type="binding site" evidence="4">
    <location>
        <position position="396"/>
    </location>
    <ligand>
        <name>AMP</name>
        <dbReference type="ChEBI" id="CHEBI:456215"/>
    </ligand>
</feature>
<feature type="non-terminal residue" evidence="8">
    <location>
        <position position="1"/>
    </location>
</feature>
<dbReference type="GO" id="GO:0046872">
    <property type="term" value="F:metal ion binding"/>
    <property type="evidence" value="ECO:0007669"/>
    <property type="project" value="UniProtKB-KW"/>
</dbReference>